<proteinExistence type="inferred from homology"/>
<dbReference type="CDD" id="cd02248">
    <property type="entry name" value="Peptidase_C1A"/>
    <property type="match status" value="1"/>
</dbReference>
<dbReference type="PROSITE" id="PS00640">
    <property type="entry name" value="THIOL_PROTEASE_ASN"/>
    <property type="match status" value="1"/>
</dbReference>
<dbReference type="InterPro" id="IPR000668">
    <property type="entry name" value="Peptidase_C1A_C"/>
</dbReference>
<evidence type="ECO:0000259" key="3">
    <source>
        <dbReference type="SMART" id="SM00645"/>
    </source>
</evidence>
<sequence length="160" mass="17816">MLRKIPLGNFVVYFPQHVNSLFGFCSVLHLCHNWNLQDQPCNYTTAGKAAKCKSYKEVQEGSEKALKKAVGTVGPVSVGIDATLSTFQFYSKGVYYDENCDAENINHAVLIVGYGVQKKDKYWIVKNSWGDTWGDKGYILMAKDRSNACGIANLASYPLM</sequence>
<evidence type="ECO:0000313" key="5">
    <source>
        <dbReference type="Proteomes" id="UP001176940"/>
    </source>
</evidence>
<dbReference type="PANTHER" id="PTHR12411">
    <property type="entry name" value="CYSTEINE PROTEASE FAMILY C1-RELATED"/>
    <property type="match status" value="1"/>
</dbReference>
<dbReference type="InterPro" id="IPR025660">
    <property type="entry name" value="Pept_his_AS"/>
</dbReference>
<evidence type="ECO:0000256" key="2">
    <source>
        <dbReference type="ARBA" id="ARBA00023157"/>
    </source>
</evidence>
<dbReference type="InterPro" id="IPR039417">
    <property type="entry name" value="Peptidase_C1A_papain-like"/>
</dbReference>
<organism evidence="4 5">
    <name type="scientific">Ranitomeya imitator</name>
    <name type="common">mimic poison frog</name>
    <dbReference type="NCBI Taxonomy" id="111125"/>
    <lineage>
        <taxon>Eukaryota</taxon>
        <taxon>Metazoa</taxon>
        <taxon>Chordata</taxon>
        <taxon>Craniata</taxon>
        <taxon>Vertebrata</taxon>
        <taxon>Euteleostomi</taxon>
        <taxon>Amphibia</taxon>
        <taxon>Batrachia</taxon>
        <taxon>Anura</taxon>
        <taxon>Neobatrachia</taxon>
        <taxon>Hyloidea</taxon>
        <taxon>Dendrobatidae</taxon>
        <taxon>Dendrobatinae</taxon>
        <taxon>Ranitomeya</taxon>
    </lineage>
</organism>
<comment type="caution">
    <text evidence="4">The sequence shown here is derived from an EMBL/GenBank/DDBJ whole genome shotgun (WGS) entry which is preliminary data.</text>
</comment>
<accession>A0ABN9LGJ1</accession>
<keyword evidence="5" id="KW-1185">Reference proteome</keyword>
<evidence type="ECO:0000313" key="4">
    <source>
        <dbReference type="EMBL" id="CAJ0940899.1"/>
    </source>
</evidence>
<dbReference type="SUPFAM" id="SSF54001">
    <property type="entry name" value="Cysteine proteinases"/>
    <property type="match status" value="1"/>
</dbReference>
<dbReference type="InterPro" id="IPR025661">
    <property type="entry name" value="Pept_asp_AS"/>
</dbReference>
<dbReference type="SMART" id="SM00645">
    <property type="entry name" value="Pept_C1"/>
    <property type="match status" value="1"/>
</dbReference>
<name>A0ABN9LGJ1_9NEOB</name>
<dbReference type="PROSITE" id="PS00639">
    <property type="entry name" value="THIOL_PROTEASE_HIS"/>
    <property type="match status" value="1"/>
</dbReference>
<dbReference type="Pfam" id="PF00112">
    <property type="entry name" value="Peptidase_C1"/>
    <property type="match status" value="1"/>
</dbReference>
<dbReference type="EMBL" id="CAUEEQ010018460">
    <property type="protein sequence ID" value="CAJ0940899.1"/>
    <property type="molecule type" value="Genomic_DNA"/>
</dbReference>
<comment type="similarity">
    <text evidence="1">Belongs to the peptidase C1 family.</text>
</comment>
<dbReference type="Proteomes" id="UP001176940">
    <property type="component" value="Unassembled WGS sequence"/>
</dbReference>
<reference evidence="4" key="1">
    <citation type="submission" date="2023-07" db="EMBL/GenBank/DDBJ databases">
        <authorList>
            <person name="Stuckert A."/>
        </authorList>
    </citation>
    <scope>NUCLEOTIDE SEQUENCE</scope>
</reference>
<dbReference type="InterPro" id="IPR038765">
    <property type="entry name" value="Papain-like_cys_pep_sf"/>
</dbReference>
<keyword evidence="2" id="KW-1015">Disulfide bond</keyword>
<evidence type="ECO:0000256" key="1">
    <source>
        <dbReference type="ARBA" id="ARBA00008455"/>
    </source>
</evidence>
<dbReference type="InterPro" id="IPR013128">
    <property type="entry name" value="Peptidase_C1A"/>
</dbReference>
<dbReference type="Gene3D" id="3.90.70.10">
    <property type="entry name" value="Cysteine proteinases"/>
    <property type="match status" value="1"/>
</dbReference>
<protein>
    <recommendedName>
        <fullName evidence="3">Peptidase C1A papain C-terminal domain-containing protein</fullName>
    </recommendedName>
</protein>
<feature type="domain" description="Peptidase C1A papain C-terminal" evidence="3">
    <location>
        <begin position="2"/>
        <end position="159"/>
    </location>
</feature>
<gene>
    <name evidence="4" type="ORF">RIMI_LOCUS9050885</name>
</gene>